<dbReference type="RefSeq" id="WP_203844625.1">
    <property type="nucleotide sequence ID" value="NZ_BAAAVW010000002.1"/>
</dbReference>
<evidence type="ECO:0008006" key="4">
    <source>
        <dbReference type="Google" id="ProtNLM"/>
    </source>
</evidence>
<dbReference type="AlphaFoldDB" id="A0A919PIT6"/>
<dbReference type="InterPro" id="IPR036465">
    <property type="entry name" value="vWFA_dom_sf"/>
</dbReference>
<reference evidence="2" key="1">
    <citation type="submission" date="2021-01" db="EMBL/GenBank/DDBJ databases">
        <title>Whole genome shotgun sequence of Dactylosporangium siamense NBRC 106093.</title>
        <authorList>
            <person name="Komaki H."/>
            <person name="Tamura T."/>
        </authorList>
    </citation>
    <scope>NUCLEOTIDE SEQUENCE</scope>
    <source>
        <strain evidence="2">NBRC 106093</strain>
    </source>
</reference>
<organism evidence="2 3">
    <name type="scientific">Dactylosporangium siamense</name>
    <dbReference type="NCBI Taxonomy" id="685454"/>
    <lineage>
        <taxon>Bacteria</taxon>
        <taxon>Bacillati</taxon>
        <taxon>Actinomycetota</taxon>
        <taxon>Actinomycetes</taxon>
        <taxon>Micromonosporales</taxon>
        <taxon>Micromonosporaceae</taxon>
        <taxon>Dactylosporangium</taxon>
    </lineage>
</organism>
<keyword evidence="3" id="KW-1185">Reference proteome</keyword>
<gene>
    <name evidence="2" type="ORF">Dsi01nite_007790</name>
</gene>
<dbReference type="Proteomes" id="UP000660611">
    <property type="component" value="Unassembled WGS sequence"/>
</dbReference>
<protein>
    <recommendedName>
        <fullName evidence="4">VWA domain-containing protein</fullName>
    </recommendedName>
</protein>
<comment type="caution">
    <text evidence="2">The sequence shown here is derived from an EMBL/GenBank/DDBJ whole genome shotgun (WGS) entry which is preliminary data.</text>
</comment>
<evidence type="ECO:0000256" key="1">
    <source>
        <dbReference type="SAM" id="MobiDB-lite"/>
    </source>
</evidence>
<feature type="region of interest" description="Disordered" evidence="1">
    <location>
        <begin position="431"/>
        <end position="450"/>
    </location>
</feature>
<proteinExistence type="predicted"/>
<evidence type="ECO:0000313" key="2">
    <source>
        <dbReference type="EMBL" id="GIG42738.1"/>
    </source>
</evidence>
<dbReference type="EMBL" id="BONQ01000017">
    <property type="protein sequence ID" value="GIG42738.1"/>
    <property type="molecule type" value="Genomic_DNA"/>
</dbReference>
<dbReference type="SUPFAM" id="SSF53300">
    <property type="entry name" value="vWA-like"/>
    <property type="match status" value="1"/>
</dbReference>
<evidence type="ECO:0000313" key="3">
    <source>
        <dbReference type="Proteomes" id="UP000660611"/>
    </source>
</evidence>
<name>A0A919PIT6_9ACTN</name>
<accession>A0A919PIT6</accession>
<sequence>MTVQFVRHLQRHDTALRVPRAGAVVWDDEAVHAEAYAADPQRFALTALTPGVLAPQRARMLLQLLLASRAGTPDTVRDTLARVTRVLALGLAPADVLTVLLAVRRRRANHKHVTRTVLTVLLEHPHAAELVRARRGIAQDCFEHALGRATARGVLSRGALPRGAFLGDAWSRGVPALYRHREGTALVPLPPAAGDLDLTSARPETVTATNRGDLAATLVHLRRGGPSDELLPAVARYTDEVVAGLPRYDGTVALVLDDSASMRGYGERAWAVASQVAALRRVLDRVCARLVVVPVGGVNGRPGGATDLATGVLDALATGPDVVAVASDGYENVHPGDLARVTATLPRAGVHTPVVFCQATFGRADDLTLRRPAPLLPQRAFWHSDDLAPLVLWLLSHVDGAAADAWIGAELRRRLALVESSLAASAAAAVPAGSAGSAASAGSALEGGSR</sequence>